<protein>
    <recommendedName>
        <fullName evidence="4">DNA-directed RNA polymerase II subunit RPB1</fullName>
    </recommendedName>
</protein>
<comment type="caution">
    <text evidence="2">The sequence shown here is derived from an EMBL/GenBank/DDBJ whole genome shotgun (WGS) entry which is preliminary data.</text>
</comment>
<accession>A0A168AD99</accession>
<evidence type="ECO:0008006" key="4">
    <source>
        <dbReference type="Google" id="ProtNLM"/>
    </source>
</evidence>
<gene>
    <name evidence="2" type="ORF">AAL_05502</name>
</gene>
<feature type="compositionally biased region" description="Basic residues" evidence="1">
    <location>
        <begin position="212"/>
        <end position="244"/>
    </location>
</feature>
<organism evidence="2 3">
    <name type="scientific">Moelleriella libera RCEF 2490</name>
    <dbReference type="NCBI Taxonomy" id="1081109"/>
    <lineage>
        <taxon>Eukaryota</taxon>
        <taxon>Fungi</taxon>
        <taxon>Dikarya</taxon>
        <taxon>Ascomycota</taxon>
        <taxon>Pezizomycotina</taxon>
        <taxon>Sordariomycetes</taxon>
        <taxon>Hypocreomycetidae</taxon>
        <taxon>Hypocreales</taxon>
        <taxon>Clavicipitaceae</taxon>
        <taxon>Moelleriella</taxon>
    </lineage>
</organism>
<dbReference type="EMBL" id="AZGY01000012">
    <property type="protein sequence ID" value="KZZ93786.1"/>
    <property type="molecule type" value="Genomic_DNA"/>
</dbReference>
<dbReference type="AlphaFoldDB" id="A0A168AD99"/>
<proteinExistence type="predicted"/>
<dbReference type="OrthoDB" id="3366546at2759"/>
<evidence type="ECO:0000313" key="3">
    <source>
        <dbReference type="Proteomes" id="UP000078544"/>
    </source>
</evidence>
<feature type="compositionally biased region" description="Basic and acidic residues" evidence="1">
    <location>
        <begin position="171"/>
        <end position="211"/>
    </location>
</feature>
<keyword evidence="3" id="KW-1185">Reference proteome</keyword>
<evidence type="ECO:0000256" key="1">
    <source>
        <dbReference type="SAM" id="MobiDB-lite"/>
    </source>
</evidence>
<evidence type="ECO:0000313" key="2">
    <source>
        <dbReference type="EMBL" id="KZZ93786.1"/>
    </source>
</evidence>
<reference evidence="2 3" key="1">
    <citation type="journal article" date="2016" name="Genome Biol. Evol.">
        <title>Divergent and convergent evolution of fungal pathogenicity.</title>
        <authorList>
            <person name="Shang Y."/>
            <person name="Xiao G."/>
            <person name="Zheng P."/>
            <person name="Cen K."/>
            <person name="Zhan S."/>
            <person name="Wang C."/>
        </authorList>
    </citation>
    <scope>NUCLEOTIDE SEQUENCE [LARGE SCALE GENOMIC DNA]</scope>
    <source>
        <strain evidence="2 3">RCEF 2490</strain>
    </source>
</reference>
<dbReference type="STRING" id="1081109.A0A168AD99"/>
<feature type="region of interest" description="Disordered" evidence="1">
    <location>
        <begin position="114"/>
        <end position="244"/>
    </location>
</feature>
<sequence length="244" mass="27576">MNASAILTAQGWRGVGHSLHKTDDSIGLAKPILLNRKSNTKGLGTKPHFTSDQWWMNAFDEQLKNLETSEDGKITQVITTGKLNAIEKGSLSKYSLYTSFVRGGLLEGTSARTELEGADDNDGCMTAATDETKDGKSSRKKESRKKEKQEKKEKAARRAAKNNEGVLQDAVARKESKEERRARRAERRELKESVSSEDKAERQRRKEERRACQAKRRREKANVKRRAKLDKMSKRQSGKAVKRT</sequence>
<name>A0A168AD99_9HYPO</name>
<dbReference type="Proteomes" id="UP000078544">
    <property type="component" value="Unassembled WGS sequence"/>
</dbReference>
<feature type="compositionally biased region" description="Basic and acidic residues" evidence="1">
    <location>
        <begin position="144"/>
        <end position="153"/>
    </location>
</feature>